<feature type="transmembrane region" description="Helical" evidence="1">
    <location>
        <begin position="112"/>
        <end position="134"/>
    </location>
</feature>
<dbReference type="AlphaFoldDB" id="A0A919VES1"/>
<keyword evidence="1" id="KW-0812">Transmembrane</keyword>
<dbReference type="PANTHER" id="PTHR42736:SF1">
    <property type="entry name" value="PROTEIN-GLUTAMINE GAMMA-GLUTAMYLTRANSFERASE"/>
    <property type="match status" value="1"/>
</dbReference>
<name>A0A919VES1_9CLOT</name>
<dbReference type="EMBL" id="BOPZ01000018">
    <property type="protein sequence ID" value="GIM29474.1"/>
    <property type="molecule type" value="Genomic_DNA"/>
</dbReference>
<protein>
    <recommendedName>
        <fullName evidence="2">Transglutaminase-like domain-containing protein</fullName>
    </recommendedName>
</protein>
<dbReference type="Proteomes" id="UP000679179">
    <property type="component" value="Unassembled WGS sequence"/>
</dbReference>
<feature type="domain" description="Transglutaminase-like" evidence="2">
    <location>
        <begin position="485"/>
        <end position="547"/>
    </location>
</feature>
<evidence type="ECO:0000259" key="2">
    <source>
        <dbReference type="SMART" id="SM00460"/>
    </source>
</evidence>
<dbReference type="SUPFAM" id="SSF54001">
    <property type="entry name" value="Cysteine proteinases"/>
    <property type="match status" value="1"/>
</dbReference>
<keyword evidence="4" id="KW-1185">Reference proteome</keyword>
<dbReference type="InterPro" id="IPR038765">
    <property type="entry name" value="Papain-like_cys_pep_sf"/>
</dbReference>
<dbReference type="Pfam" id="PF01841">
    <property type="entry name" value="Transglut_core"/>
    <property type="match status" value="1"/>
</dbReference>
<keyword evidence="1" id="KW-0472">Membrane</keyword>
<feature type="transmembrane region" description="Helical" evidence="1">
    <location>
        <begin position="65"/>
        <end position="82"/>
    </location>
</feature>
<feature type="transmembrane region" description="Helical" evidence="1">
    <location>
        <begin position="203"/>
        <end position="221"/>
    </location>
</feature>
<dbReference type="PANTHER" id="PTHR42736">
    <property type="entry name" value="PROTEIN-GLUTAMINE GAMMA-GLUTAMYLTRANSFERASE"/>
    <property type="match status" value="1"/>
</dbReference>
<dbReference type="Gene3D" id="3.10.620.30">
    <property type="match status" value="1"/>
</dbReference>
<reference evidence="3" key="1">
    <citation type="submission" date="2021-03" db="EMBL/GenBank/DDBJ databases">
        <title>Taxonomic study of Clostridium polyendosporum from meadow-gley soil under rice.</title>
        <authorList>
            <person name="Kobayashi H."/>
            <person name="Tanizawa Y."/>
            <person name="Yagura M."/>
        </authorList>
    </citation>
    <scope>NUCLEOTIDE SEQUENCE</scope>
    <source>
        <strain evidence="3">JCM 30710</strain>
    </source>
</reference>
<keyword evidence="1" id="KW-1133">Transmembrane helix</keyword>
<accession>A0A919VES1</accession>
<evidence type="ECO:0000256" key="1">
    <source>
        <dbReference type="SAM" id="Phobius"/>
    </source>
</evidence>
<gene>
    <name evidence="3" type="ORF">CPJCM30710_21400</name>
</gene>
<dbReference type="InterPro" id="IPR002931">
    <property type="entry name" value="Transglutaminase-like"/>
</dbReference>
<evidence type="ECO:0000313" key="4">
    <source>
        <dbReference type="Proteomes" id="UP000679179"/>
    </source>
</evidence>
<sequence>MLWFKENKRNIFIVLLNIMLAVIILRDCLLINSVNYIYIIYYLFIGVFIYWIYDYKIKSLEKRILLTMVLISALLVYVIIFRDKVISFITVDIVNNIEKIDLLLINRKTTEFYMYKSVITLFIPLIVILSLWFVRRGLGNILIIAILFILIFYWCLGYHDEIKKNLNKYIFVSLITYGVNYLNVYIKRAAKFSIKNNLKLRNIFIAIFIMVGCISLVIPVLPQGKPSKYTKRLKSSIGKVIGEGTAQESNKDKYGYSLGKSGYSDSSKKLGGTISVDNKEVFRVEYNGRIKNPSFYLKGSIKDNYTGKAWFNTFKIIEKGDSFVPYYNGEFASWAGEEESIVIYPDNINTSIFFTPNYPKMITNYTNSQEEIYLDRANGIFYAHKSNKFPYEVNFYNYELISKDFNQMSFSKDAYIINIGDLSKYLQLPDTITERTVNLVYDIVQGASTNYDKAKRIRDYLIKNYTYSLQVSEVPEQADFVDHFLFEEKKGYCVYFASAMTIMCRIAGIPSKYVEGFKMSTRKAFDDKYLVTNEDAHAWTEIYLFSNKDDKIIQSGAILVQMDASTTPNELKNKKNEENKLENLIEQEKTNIAYEPKASMEKSIVEKFYEKVVKQITFIKWKEVNSTIAIILILYLCARIYCVRNTRIRVLGNRSNIPLYIYTQKRLEKIGIYKNSTETDIEFGKKINDVELSNKVCFLIEVIYGEFYGGIRDTEFNKQEFYEFIEGYIKMSQRTIRYYLKKYII</sequence>
<comment type="caution">
    <text evidence="3">The sequence shown here is derived from an EMBL/GenBank/DDBJ whole genome shotgun (WGS) entry which is preliminary data.</text>
</comment>
<feature type="transmembrane region" description="Helical" evidence="1">
    <location>
        <begin position="36"/>
        <end position="53"/>
    </location>
</feature>
<feature type="transmembrane region" description="Helical" evidence="1">
    <location>
        <begin position="165"/>
        <end position="182"/>
    </location>
</feature>
<dbReference type="InterPro" id="IPR052901">
    <property type="entry name" value="Bact_TGase-like"/>
</dbReference>
<dbReference type="SMART" id="SM00460">
    <property type="entry name" value="TGc"/>
    <property type="match status" value="1"/>
</dbReference>
<proteinExistence type="predicted"/>
<feature type="transmembrane region" description="Helical" evidence="1">
    <location>
        <begin position="624"/>
        <end position="642"/>
    </location>
</feature>
<organism evidence="3 4">
    <name type="scientific">Clostridium polyendosporum</name>
    <dbReference type="NCBI Taxonomy" id="69208"/>
    <lineage>
        <taxon>Bacteria</taxon>
        <taxon>Bacillati</taxon>
        <taxon>Bacillota</taxon>
        <taxon>Clostridia</taxon>
        <taxon>Eubacteriales</taxon>
        <taxon>Clostridiaceae</taxon>
        <taxon>Clostridium</taxon>
    </lineage>
</organism>
<feature type="transmembrane region" description="Helical" evidence="1">
    <location>
        <begin position="141"/>
        <end position="159"/>
    </location>
</feature>
<feature type="transmembrane region" description="Helical" evidence="1">
    <location>
        <begin position="12"/>
        <end position="30"/>
    </location>
</feature>
<evidence type="ECO:0000313" key="3">
    <source>
        <dbReference type="EMBL" id="GIM29474.1"/>
    </source>
</evidence>
<dbReference type="RefSeq" id="WP_212904174.1">
    <property type="nucleotide sequence ID" value="NZ_BOPZ01000018.1"/>
</dbReference>